<dbReference type="InterPro" id="IPR055015">
    <property type="entry name" value="GCX_COOH"/>
</dbReference>
<reference evidence="1" key="2">
    <citation type="submission" date="2020-09" db="EMBL/GenBank/DDBJ databases">
        <authorList>
            <person name="Sun Q."/>
            <person name="Zhou Y."/>
        </authorList>
    </citation>
    <scope>NUCLEOTIDE SEQUENCE</scope>
    <source>
        <strain evidence="1">CGMCC 1.15958</strain>
    </source>
</reference>
<name>A0A916Z0P4_9BACT</name>
<proteinExistence type="predicted"/>
<dbReference type="NCBIfam" id="NF045639">
    <property type="entry name" value="GCX_COOH"/>
    <property type="match status" value="1"/>
</dbReference>
<dbReference type="SUPFAM" id="SSF82171">
    <property type="entry name" value="DPP6 N-terminal domain-like"/>
    <property type="match status" value="1"/>
</dbReference>
<keyword evidence="2" id="KW-1185">Reference proteome</keyword>
<protein>
    <submittedName>
        <fullName evidence="1">Uncharacterized protein</fullName>
    </submittedName>
</protein>
<reference evidence="1" key="1">
    <citation type="journal article" date="2014" name="Int. J. Syst. Evol. Microbiol.">
        <title>Complete genome sequence of Corynebacterium casei LMG S-19264T (=DSM 44701T), isolated from a smear-ripened cheese.</title>
        <authorList>
            <consortium name="US DOE Joint Genome Institute (JGI-PGF)"/>
            <person name="Walter F."/>
            <person name="Albersmeier A."/>
            <person name="Kalinowski J."/>
            <person name="Ruckert C."/>
        </authorList>
    </citation>
    <scope>NUCLEOTIDE SEQUENCE</scope>
    <source>
        <strain evidence="1">CGMCC 1.15958</strain>
    </source>
</reference>
<evidence type="ECO:0000313" key="1">
    <source>
        <dbReference type="EMBL" id="GGD69656.1"/>
    </source>
</evidence>
<dbReference type="Proteomes" id="UP000609064">
    <property type="component" value="Unassembled WGS sequence"/>
</dbReference>
<gene>
    <name evidence="1" type="ORF">GCM10011514_37200</name>
</gene>
<evidence type="ECO:0000313" key="2">
    <source>
        <dbReference type="Proteomes" id="UP000609064"/>
    </source>
</evidence>
<dbReference type="AlphaFoldDB" id="A0A916Z0P4"/>
<accession>A0A916Z0P4</accession>
<dbReference type="EMBL" id="BMKK01000008">
    <property type="protein sequence ID" value="GGD69656.1"/>
    <property type="molecule type" value="Genomic_DNA"/>
</dbReference>
<organism evidence="1 2">
    <name type="scientific">Emticicia aquatilis</name>
    <dbReference type="NCBI Taxonomy" id="1537369"/>
    <lineage>
        <taxon>Bacteria</taxon>
        <taxon>Pseudomonadati</taxon>
        <taxon>Bacteroidota</taxon>
        <taxon>Cytophagia</taxon>
        <taxon>Cytophagales</taxon>
        <taxon>Leadbetterellaceae</taxon>
        <taxon>Emticicia</taxon>
    </lineage>
</organism>
<comment type="caution">
    <text evidence="1">The sequence shown here is derived from an EMBL/GenBank/DDBJ whole genome shotgun (WGS) entry which is preliminary data.</text>
</comment>
<sequence>MAQEIVKDIAVSNKNIVIENTCIVGNSFYFSTKNLETGIKSLWVSDGQTSGTIELINTGQANAPTGFERMTGWNGKLFFASGSEYHRDLWLSDGTVNGTIKFKSDIGTFAQGNFGKFYKGKNYLFFVSQKDNYDTDGIDLWRTDGTTFGTIFLKGLFTSSEVETTFLDIEGVFYFISFTDNTSNRTEQLWKTDGNTVNYLANLTSEPRYFASQRFIRLNNQLIIEHFKVIPSGYTNIIELWKSNGTIAGTSKYTEYDAGYRSTSNFSEFLEINGVLYFNGSDTNKGELWRTDGTQYGTYAISNFASNGDNSNPRGFNNINNQLIGLGYIEYQTRLFRVGASNYAEKIIIPNKTYYNVVSYFAKLNNQLYFTIGKDIWQTDGINSSLFYTHNSTYEVYKFHTTNDKLFFTGKNDLNQEKFFVYDGNAAIDLATYQTESSFVFQKILGQTSNIIFFLAYDDIHGYEIWRTDGTQNGTFLLKDVNTEQASSSPKNIISAGNKIFFLARNEKTGVELWETDAITSATSLHHEFTIDSTQNFNGLVSFNGKGYVMTNGTELWEIRPTGVYKIRSEGRESSYPANFTLSNNRLFFTFKDVFGIELWSMIGTSAFKVKTINFSWGSNPKFLTDVNGTLFFSANSEYSGDELWKSNGESSGTVKVKEITAGSSSTIFNYFFNANGTLLFITDNGKKLWKSNGTDVGTIILKNFGSGIIYNKFVNYNGFVYFAANDPIQGEGIYRTDGNIIELIKPLSLNLSSQNNFEIVVFKDYLFFKANNMLWRTDGTNIGTNIFLSISCSDLFSTTDNLFFKGCDANGCELWASDNLQTQLVKDIHIGSGSSNPKNFYFFNDKLFFSADDGINGEELWSYTYCPLEKTLSDSYQSGITKKIEVANNIFSTSIINNGANIKHDAGKSILLNPGFKVENGGIYKAYVNGCEKDNN</sequence>